<feature type="transmembrane region" description="Helical" evidence="8">
    <location>
        <begin position="232"/>
        <end position="253"/>
    </location>
</feature>
<feature type="transmembrane region" description="Helical" evidence="8">
    <location>
        <begin position="99"/>
        <end position="116"/>
    </location>
</feature>
<dbReference type="Proteomes" id="UP000721415">
    <property type="component" value="Unassembled WGS sequence"/>
</dbReference>
<feature type="transmembrane region" description="Helical" evidence="8">
    <location>
        <begin position="394"/>
        <end position="414"/>
    </location>
</feature>
<evidence type="ECO:0000256" key="2">
    <source>
        <dbReference type="ARBA" id="ARBA00005346"/>
    </source>
</evidence>
<evidence type="ECO:0000313" key="11">
    <source>
        <dbReference type="Proteomes" id="UP000721415"/>
    </source>
</evidence>
<feature type="transmembrane region" description="Helical" evidence="8">
    <location>
        <begin position="435"/>
        <end position="458"/>
    </location>
</feature>
<evidence type="ECO:0000256" key="7">
    <source>
        <dbReference type="RuleBase" id="RU000320"/>
    </source>
</evidence>
<evidence type="ECO:0000256" key="4">
    <source>
        <dbReference type="ARBA" id="ARBA00022692"/>
    </source>
</evidence>
<feature type="transmembrane region" description="Helical" evidence="8">
    <location>
        <begin position="34"/>
        <end position="53"/>
    </location>
</feature>
<comment type="similarity">
    <text evidence="2">Belongs to the CPA3 antiporters (TC 2.A.63) subunit D family.</text>
</comment>
<feature type="transmembrane region" description="Helical" evidence="8">
    <location>
        <begin position="470"/>
        <end position="489"/>
    </location>
</feature>
<evidence type="ECO:0000313" key="10">
    <source>
        <dbReference type="EMBL" id="MBG9987291.1"/>
    </source>
</evidence>
<comment type="caution">
    <text evidence="10">The sequence shown here is derived from an EMBL/GenBank/DDBJ whole genome shotgun (WGS) entry which is preliminary data.</text>
</comment>
<evidence type="ECO:0000256" key="5">
    <source>
        <dbReference type="ARBA" id="ARBA00022989"/>
    </source>
</evidence>
<dbReference type="Pfam" id="PF00361">
    <property type="entry name" value="Proton_antipo_M"/>
    <property type="match status" value="1"/>
</dbReference>
<feature type="transmembrane region" description="Helical" evidence="8">
    <location>
        <begin position="73"/>
        <end position="92"/>
    </location>
</feature>
<gene>
    <name evidence="10" type="ORF">HZY91_10475</name>
</gene>
<evidence type="ECO:0000256" key="3">
    <source>
        <dbReference type="ARBA" id="ARBA00022475"/>
    </source>
</evidence>
<feature type="transmembrane region" description="Helical" evidence="8">
    <location>
        <begin position="6"/>
        <end position="22"/>
    </location>
</feature>
<evidence type="ECO:0000256" key="1">
    <source>
        <dbReference type="ARBA" id="ARBA00004651"/>
    </source>
</evidence>
<accession>A0ABS0LSZ6</accession>
<feature type="transmembrane region" description="Helical" evidence="8">
    <location>
        <begin position="510"/>
        <end position="528"/>
    </location>
</feature>
<feature type="domain" description="NADH:quinone oxidoreductase/Mrp antiporter transmembrane" evidence="9">
    <location>
        <begin position="120"/>
        <end position="388"/>
    </location>
</feature>
<keyword evidence="4 7" id="KW-0812">Transmembrane</keyword>
<evidence type="ECO:0000256" key="6">
    <source>
        <dbReference type="ARBA" id="ARBA00023136"/>
    </source>
</evidence>
<proteinExistence type="inferred from homology"/>
<keyword evidence="11" id="KW-1185">Reference proteome</keyword>
<evidence type="ECO:0000259" key="9">
    <source>
        <dbReference type="Pfam" id="PF00361"/>
    </source>
</evidence>
<dbReference type="EMBL" id="JACBXQ010000007">
    <property type="protein sequence ID" value="MBG9987291.1"/>
    <property type="molecule type" value="Genomic_DNA"/>
</dbReference>
<feature type="transmembrane region" description="Helical" evidence="8">
    <location>
        <begin position="122"/>
        <end position="142"/>
    </location>
</feature>
<keyword evidence="3" id="KW-1003">Cell membrane</keyword>
<dbReference type="PANTHER" id="PTHR42703:SF1">
    <property type="entry name" value="NA(+)_H(+) ANTIPORTER SUBUNIT D1"/>
    <property type="match status" value="1"/>
</dbReference>
<dbReference type="PANTHER" id="PTHR42703">
    <property type="entry name" value="NADH DEHYDROGENASE"/>
    <property type="match status" value="1"/>
</dbReference>
<keyword evidence="5 8" id="KW-1133">Transmembrane helix</keyword>
<reference evidence="10 11" key="1">
    <citation type="submission" date="2020-07" db="EMBL/GenBank/DDBJ databases">
        <title>Facklamia lactis sp. nov., isolated from raw milk.</title>
        <authorList>
            <person name="Doll E.V."/>
            <person name="Huptas C."/>
            <person name="Staib L."/>
            <person name="Wenning M."/>
            <person name="Scherer S."/>
        </authorList>
    </citation>
    <scope>NUCLEOTIDE SEQUENCE [LARGE SCALE GENOMIC DNA]</scope>
    <source>
        <strain evidence="10 11">DSM 111018</strain>
    </source>
</reference>
<feature type="transmembrane region" description="Helical" evidence="8">
    <location>
        <begin position="154"/>
        <end position="176"/>
    </location>
</feature>
<comment type="subcellular location">
    <subcellularLocation>
        <location evidence="1">Cell membrane</location>
        <topology evidence="1">Multi-pass membrane protein</topology>
    </subcellularLocation>
    <subcellularLocation>
        <location evidence="7">Membrane</location>
        <topology evidence="7">Multi-pass membrane protein</topology>
    </subcellularLocation>
</comment>
<feature type="transmembrane region" description="Helical" evidence="8">
    <location>
        <begin position="265"/>
        <end position="283"/>
    </location>
</feature>
<protein>
    <recommendedName>
        <fullName evidence="9">NADH:quinone oxidoreductase/Mrp antiporter transmembrane domain-containing protein</fullName>
    </recommendedName>
</protein>
<keyword evidence="6 8" id="KW-0472">Membrane</keyword>
<feature type="transmembrane region" description="Helical" evidence="8">
    <location>
        <begin position="196"/>
        <end position="220"/>
    </location>
</feature>
<dbReference type="InterPro" id="IPR001750">
    <property type="entry name" value="ND/Mrp_TM"/>
</dbReference>
<dbReference type="InterPro" id="IPR050586">
    <property type="entry name" value="CPA3_Na-H_Antiporter_D"/>
</dbReference>
<name>A0ABS0LSZ6_9LACT</name>
<dbReference type="RefSeq" id="WP_197116213.1">
    <property type="nucleotide sequence ID" value="NZ_JACBXQ010000007.1"/>
</dbReference>
<sequence length="532" mass="59328">MHLIIMVLLPIVAGLIISLFSNRSLQRVGDGGRFILVLLSSYNLYKVLNHGTISIRMKDVALLGIGLLSDRVSSVLLLMTSLIFFVIGLYIIREIELDNTFHFLFLTMQAILYTAFLSIDIFNLFVLLELATLICGILIMYLREKRSAYDGLTYILLNTVAIMFYLIGVGLLYKIFGNLDLSFIQEQVAEVDSEELILAVAFILTGLLFKSACFPLSFWLPRAHGTPGAHSAVSAMLSGVFIKISLYLLIRYIGLFEGVLPLRPFILWIATITSILGIVLAILTKDVKLILANHTISQIGLILIGIVSSGPQGYYGGLLHIVNHAFFKSLLFLTIGLIVEKYKSRRISDISGVFRYYPLLGVCLLVGILGITGAPLFNGFTSKYLIAYDYKNTFFQWVIELINLGTILSFVKLGSILFETGKSVRVQRIPMNQQIALVISAVLVFGSGLFAKDIVHWMTGETLILSFEDFLVKALTWLGYLVLATLIYLKVLPKLTLYQKGVRVDVSFHTMVGMIIVTFTVIVCYFLLMTSL</sequence>
<organism evidence="10 11">
    <name type="scientific">Facklamia lactis</name>
    <dbReference type="NCBI Taxonomy" id="2749967"/>
    <lineage>
        <taxon>Bacteria</taxon>
        <taxon>Bacillati</taxon>
        <taxon>Bacillota</taxon>
        <taxon>Bacilli</taxon>
        <taxon>Lactobacillales</taxon>
        <taxon>Aerococcaceae</taxon>
        <taxon>Facklamia</taxon>
    </lineage>
</organism>
<feature type="transmembrane region" description="Helical" evidence="8">
    <location>
        <begin position="295"/>
        <end position="315"/>
    </location>
</feature>
<feature type="transmembrane region" description="Helical" evidence="8">
    <location>
        <begin position="321"/>
        <end position="342"/>
    </location>
</feature>
<feature type="transmembrane region" description="Helical" evidence="8">
    <location>
        <begin position="354"/>
        <end position="374"/>
    </location>
</feature>
<evidence type="ECO:0000256" key="8">
    <source>
        <dbReference type="SAM" id="Phobius"/>
    </source>
</evidence>